<dbReference type="AlphaFoldDB" id="A0A5K4EDJ0"/>
<dbReference type="InterPro" id="IPR052623">
    <property type="entry name" value="DAAF5"/>
</dbReference>
<name>A0A5K4EDJ0_SCHMA</name>
<reference evidence="2" key="1">
    <citation type="submission" date="2019-11" db="UniProtKB">
        <authorList>
            <consortium name="WormBaseParasite"/>
        </authorList>
    </citation>
    <scope>IDENTIFICATION</scope>
    <source>
        <strain evidence="2">Puerto Rican</strain>
    </source>
</reference>
<dbReference type="InterPro" id="IPR011989">
    <property type="entry name" value="ARM-like"/>
</dbReference>
<dbReference type="PANTHER" id="PTHR16216">
    <property type="entry name" value="DYNEIN ASSEMBLY FACTOR 5, AXONEMAL"/>
    <property type="match status" value="1"/>
</dbReference>
<dbReference type="InterPro" id="IPR016024">
    <property type="entry name" value="ARM-type_fold"/>
</dbReference>
<dbReference type="InParanoid" id="A0A5K4EDJ0"/>
<dbReference type="ExpressionAtlas" id="A0A5K4EDJ0">
    <property type="expression patterns" value="baseline"/>
</dbReference>
<accession>A0A5K4EDJ0</accession>
<dbReference type="GO" id="GO:0036158">
    <property type="term" value="P:outer dynein arm assembly"/>
    <property type="evidence" value="ECO:0007669"/>
    <property type="project" value="TreeGrafter"/>
</dbReference>
<dbReference type="GO" id="GO:0036159">
    <property type="term" value="P:inner dynein arm assembly"/>
    <property type="evidence" value="ECO:0007669"/>
    <property type="project" value="TreeGrafter"/>
</dbReference>
<dbReference type="InterPro" id="IPR057978">
    <property type="entry name" value="TPR_DAAF5"/>
</dbReference>
<dbReference type="GO" id="GO:0005737">
    <property type="term" value="C:cytoplasm"/>
    <property type="evidence" value="ECO:0007669"/>
    <property type="project" value="TreeGrafter"/>
</dbReference>
<dbReference type="GO" id="GO:0045505">
    <property type="term" value="F:dynein intermediate chain binding"/>
    <property type="evidence" value="ECO:0007669"/>
    <property type="project" value="TreeGrafter"/>
</dbReference>
<sequence>MGDNLCNIARYITLLTDEDRFVRKKALKSVEDYLSTNSDKESTIFSTVAENLAKTLNDPVEVNRELAVKVLKLFIDVTNDVTPVLPLLVPVLVMRLGQKEIIEHSEEIRYSTLNLLYILVNRTDEISPFLDDYISVIQKTLVDPYHEVKKLSCRIAVVLSERKCHRFYQISESILLPMLSNLTHQHSKVRLEIVVALEKVLLHSQGKLVENVIAPLTQRLFDSSSAVRRAVIELVGSWLLDLPDRYSYQTKLLPLLLSGFIDESDEIRMVATKLWHHIAFRTKI</sequence>
<evidence type="ECO:0000313" key="2">
    <source>
        <dbReference type="WBParaSite" id="Smp_045590.5"/>
    </source>
</evidence>
<evidence type="ECO:0000259" key="1">
    <source>
        <dbReference type="Pfam" id="PF25757"/>
    </source>
</evidence>
<dbReference type="Pfam" id="PF25757">
    <property type="entry name" value="TPR_DNAAF5"/>
    <property type="match status" value="1"/>
</dbReference>
<dbReference type="PANTHER" id="PTHR16216:SF2">
    <property type="entry name" value="DYNEIN AXONEMAL ASSEMBLY FACTOR 5"/>
    <property type="match status" value="1"/>
</dbReference>
<dbReference type="WBParaSite" id="Smp_045590.5">
    <property type="protein sequence ID" value="Smp_045590.5"/>
    <property type="gene ID" value="Smp_045590"/>
</dbReference>
<feature type="domain" description="Dynein axonemal assembly factor 5 TPR repeats" evidence="1">
    <location>
        <begin position="15"/>
        <end position="278"/>
    </location>
</feature>
<dbReference type="SUPFAM" id="SSF48371">
    <property type="entry name" value="ARM repeat"/>
    <property type="match status" value="1"/>
</dbReference>
<protein>
    <recommendedName>
        <fullName evidence="1">Dynein axonemal assembly factor 5 TPR repeats domain-containing protein</fullName>
    </recommendedName>
</protein>
<dbReference type="GO" id="GO:0003341">
    <property type="term" value="P:cilium movement"/>
    <property type="evidence" value="ECO:0007669"/>
    <property type="project" value="TreeGrafter"/>
</dbReference>
<dbReference type="Gene3D" id="1.25.10.10">
    <property type="entry name" value="Leucine-rich Repeat Variant"/>
    <property type="match status" value="2"/>
</dbReference>
<dbReference type="STRING" id="6183.A0A5K4EDJ0"/>
<proteinExistence type="predicted"/>
<organism evidence="2">
    <name type="scientific">Schistosoma mansoni</name>
    <name type="common">Blood fluke</name>
    <dbReference type="NCBI Taxonomy" id="6183"/>
    <lineage>
        <taxon>Eukaryota</taxon>
        <taxon>Metazoa</taxon>
        <taxon>Spiralia</taxon>
        <taxon>Lophotrochozoa</taxon>
        <taxon>Platyhelminthes</taxon>
        <taxon>Trematoda</taxon>
        <taxon>Digenea</taxon>
        <taxon>Strigeidida</taxon>
        <taxon>Schistosomatoidea</taxon>
        <taxon>Schistosomatidae</taxon>
        <taxon>Schistosoma</taxon>
    </lineage>
</organism>